<keyword evidence="4" id="KW-1185">Reference proteome</keyword>
<feature type="compositionally biased region" description="Basic and acidic residues" evidence="1">
    <location>
        <begin position="20"/>
        <end position="30"/>
    </location>
</feature>
<feature type="region of interest" description="Disordered" evidence="1">
    <location>
        <begin position="1"/>
        <end position="43"/>
    </location>
</feature>
<evidence type="ECO:0000256" key="1">
    <source>
        <dbReference type="SAM" id="MobiDB-lite"/>
    </source>
</evidence>
<protein>
    <submittedName>
        <fullName evidence="2 3">Uncharacterized protein</fullName>
    </submittedName>
</protein>
<sequence length="112" mass="12673">MGNLFSNCSSKSKSKKKKSEKQSKGSKTRENANFAQDDPHTYDMVAPDVPIYAVVNKKKPSDLHYAEVHMVRQRSQRSAKQVKRSQKANATEYATINFPPPVNYDRKNGTLV</sequence>
<dbReference type="PANTHER" id="PTHR37342">
    <property type="entry name" value="HYPOTHETICAL PROTEIN LOC689959"/>
    <property type="match status" value="1"/>
</dbReference>
<dbReference type="GO" id="GO:0070062">
    <property type="term" value="C:extracellular exosome"/>
    <property type="evidence" value="ECO:0007669"/>
    <property type="project" value="TreeGrafter"/>
</dbReference>
<reference evidence="4" key="1">
    <citation type="journal article" date="2006" name="Science">
        <title>Ancient noncoding elements conserved in the human genome.</title>
        <authorList>
            <person name="Venkatesh B."/>
            <person name="Kirkness E.F."/>
            <person name="Loh Y.H."/>
            <person name="Halpern A.L."/>
            <person name="Lee A.P."/>
            <person name="Johnson J."/>
            <person name="Dandona N."/>
            <person name="Viswanathan L.D."/>
            <person name="Tay A."/>
            <person name="Venter J.C."/>
            <person name="Strausberg R.L."/>
            <person name="Brenner S."/>
        </authorList>
    </citation>
    <scope>NUCLEOTIDE SEQUENCE [LARGE SCALE GENOMIC DNA]</scope>
</reference>
<evidence type="ECO:0000313" key="2">
    <source>
        <dbReference type="EMBL" id="AFP09731.1"/>
    </source>
</evidence>
<proteinExistence type="evidence at transcript level"/>
<dbReference type="Proteomes" id="UP000314986">
    <property type="component" value="Unassembled WGS sequence"/>
</dbReference>
<accession>V9LBQ0</accession>
<organism evidence="2">
    <name type="scientific">Callorhinchus milii</name>
    <name type="common">Ghost shark</name>
    <dbReference type="NCBI Taxonomy" id="7868"/>
    <lineage>
        <taxon>Eukaryota</taxon>
        <taxon>Metazoa</taxon>
        <taxon>Chordata</taxon>
        <taxon>Craniata</taxon>
        <taxon>Vertebrata</taxon>
        <taxon>Chondrichthyes</taxon>
        <taxon>Holocephali</taxon>
        <taxon>Chimaeriformes</taxon>
        <taxon>Callorhinchidae</taxon>
        <taxon>Callorhinchus</taxon>
    </lineage>
</organism>
<reference evidence="4" key="2">
    <citation type="journal article" date="2007" name="PLoS Biol.">
        <title>Survey sequencing and comparative analysis of the elephant shark (Callorhinchus milii) genome.</title>
        <authorList>
            <person name="Venkatesh B."/>
            <person name="Kirkness E.F."/>
            <person name="Loh Y.H."/>
            <person name="Halpern A.L."/>
            <person name="Lee A.P."/>
            <person name="Johnson J."/>
            <person name="Dandona N."/>
            <person name="Viswanathan L.D."/>
            <person name="Tay A."/>
            <person name="Venter J.C."/>
            <person name="Strausberg R.L."/>
            <person name="Brenner S."/>
        </authorList>
    </citation>
    <scope>NUCLEOTIDE SEQUENCE [LARGE SCALE GENOMIC DNA]</scope>
</reference>
<dbReference type="PANTHER" id="PTHR37342:SF1">
    <property type="entry name" value="CHROMOSOME 11 OPEN READING FRAME 52"/>
    <property type="match status" value="1"/>
</dbReference>
<dbReference type="Pfam" id="PF15147">
    <property type="entry name" value="DUF4578"/>
    <property type="match status" value="1"/>
</dbReference>
<dbReference type="Ensembl" id="ENSCMIT00000006347.1">
    <property type="protein sequence ID" value="ENSCMIP00000006141.1"/>
    <property type="gene ID" value="ENSCMIG00000003536.1"/>
</dbReference>
<dbReference type="EMBL" id="JW877214">
    <property type="protein sequence ID" value="AFP09731.1"/>
    <property type="molecule type" value="mRNA"/>
</dbReference>
<dbReference type="InterPro" id="IPR028106">
    <property type="entry name" value="DUF4578"/>
</dbReference>
<dbReference type="AlphaFoldDB" id="V9LBQ0"/>
<reference evidence="2 4" key="3">
    <citation type="journal article" date="2014" name="Nature">
        <title>Elephant shark genome provides unique insights into gnathostome evolution.</title>
        <authorList>
            <consortium name="International Elephant Shark Genome Sequencing Consortium"/>
            <person name="Venkatesh B."/>
            <person name="Lee A.P."/>
            <person name="Ravi V."/>
            <person name="Maurya A.K."/>
            <person name="Lian M.M."/>
            <person name="Swann J.B."/>
            <person name="Ohta Y."/>
            <person name="Flajnik M.F."/>
            <person name="Sutoh Y."/>
            <person name="Kasahara M."/>
            <person name="Hoon S."/>
            <person name="Gangu V."/>
            <person name="Roy S.W."/>
            <person name="Irimia M."/>
            <person name="Korzh V."/>
            <person name="Kondrychyn I."/>
            <person name="Lim Z.W."/>
            <person name="Tay B.H."/>
            <person name="Tohari S."/>
            <person name="Kong K.W."/>
            <person name="Ho S."/>
            <person name="Lorente-Galdos B."/>
            <person name="Quilez J."/>
            <person name="Marques-Bonet T."/>
            <person name="Raney B.J."/>
            <person name="Ingham P.W."/>
            <person name="Tay A."/>
            <person name="Hillier L.W."/>
            <person name="Minx P."/>
            <person name="Boehm T."/>
            <person name="Wilson R.K."/>
            <person name="Brenner S."/>
            <person name="Warren W.C."/>
        </authorList>
    </citation>
    <scope>NUCLEOTIDE SEQUENCE</scope>
    <source>
        <tissue evidence="2">Kidney</tissue>
    </source>
</reference>
<name>V9LBQ0_CALMI</name>
<dbReference type="OMA" id="EYATINF"/>
<dbReference type="GeneTree" id="ENSGT00990000210192"/>
<evidence type="ECO:0000313" key="3">
    <source>
        <dbReference type="Ensembl" id="ENSCMIP00000006141.1"/>
    </source>
</evidence>
<reference evidence="3" key="4">
    <citation type="submission" date="2025-05" db="UniProtKB">
        <authorList>
            <consortium name="Ensembl"/>
        </authorList>
    </citation>
    <scope>IDENTIFICATION</scope>
</reference>
<evidence type="ECO:0000313" key="4">
    <source>
        <dbReference type="Proteomes" id="UP000314986"/>
    </source>
</evidence>